<dbReference type="PRINTS" id="PR00034">
    <property type="entry name" value="HTHCRP"/>
</dbReference>
<dbReference type="Pfam" id="PF00027">
    <property type="entry name" value="cNMP_binding"/>
    <property type="match status" value="1"/>
</dbReference>
<dbReference type="PROSITE" id="PS50042">
    <property type="entry name" value="CNMP_BINDING_3"/>
    <property type="match status" value="1"/>
</dbReference>
<dbReference type="Gene3D" id="1.10.10.10">
    <property type="entry name" value="Winged helix-like DNA-binding domain superfamily/Winged helix DNA-binding domain"/>
    <property type="match status" value="1"/>
</dbReference>
<dbReference type="SMART" id="SM00100">
    <property type="entry name" value="cNMP"/>
    <property type="match status" value="1"/>
</dbReference>
<evidence type="ECO:0000256" key="1">
    <source>
        <dbReference type="ARBA" id="ARBA00023015"/>
    </source>
</evidence>
<dbReference type="InterPro" id="IPR000595">
    <property type="entry name" value="cNMP-bd_dom"/>
</dbReference>
<name>A0ABV8JH18_9BACL</name>
<dbReference type="Proteomes" id="UP001595843">
    <property type="component" value="Unassembled WGS sequence"/>
</dbReference>
<gene>
    <name evidence="7" type="ORF">ACFOUO_16025</name>
</gene>
<dbReference type="SUPFAM" id="SSF51206">
    <property type="entry name" value="cAMP-binding domain-like"/>
    <property type="match status" value="1"/>
</dbReference>
<accession>A0ABV8JH18</accession>
<dbReference type="SUPFAM" id="SSF46785">
    <property type="entry name" value="Winged helix' DNA-binding domain"/>
    <property type="match status" value="1"/>
</dbReference>
<dbReference type="Pfam" id="PF13545">
    <property type="entry name" value="HTH_Crp_2"/>
    <property type="match status" value="1"/>
</dbReference>
<keyword evidence="8" id="KW-1185">Reference proteome</keyword>
<dbReference type="CDD" id="cd00038">
    <property type="entry name" value="CAP_ED"/>
    <property type="match status" value="1"/>
</dbReference>
<dbReference type="InterPro" id="IPR036390">
    <property type="entry name" value="WH_DNA-bd_sf"/>
</dbReference>
<dbReference type="InterPro" id="IPR050397">
    <property type="entry name" value="Env_Response_Regulators"/>
</dbReference>
<dbReference type="PROSITE" id="PS51063">
    <property type="entry name" value="HTH_CRP_2"/>
    <property type="match status" value="1"/>
</dbReference>
<sequence length="229" mass="26376">MNKLWYLSQINIMEELTMEDLQEIDRRAPMSETSKGTVISSPERPQRSLYLLKKGKVRLYKLNREGKEFTLGILGSGNFFGEVESFSTGTQDTYVETMEDSLLCVLNRKDFEEFMRERPQLAIKMVQVMTQRLREAEEMLETMAYGSVEKRLLHLLSKLAPNFGTKKGEYMEFDLRLSHQDLAAMIGATRETVSATISNLTRQGVIAKSSNKKMIRIHIEKMREAIDFG</sequence>
<evidence type="ECO:0000256" key="3">
    <source>
        <dbReference type="ARBA" id="ARBA00023159"/>
    </source>
</evidence>
<dbReference type="PANTHER" id="PTHR24567">
    <property type="entry name" value="CRP FAMILY TRANSCRIPTIONAL REGULATORY PROTEIN"/>
    <property type="match status" value="1"/>
</dbReference>
<dbReference type="InterPro" id="IPR036388">
    <property type="entry name" value="WH-like_DNA-bd_sf"/>
</dbReference>
<keyword evidence="1" id="KW-0805">Transcription regulation</keyword>
<evidence type="ECO:0000259" key="5">
    <source>
        <dbReference type="PROSITE" id="PS50042"/>
    </source>
</evidence>
<feature type="domain" description="HTH crp-type" evidence="6">
    <location>
        <begin position="146"/>
        <end position="221"/>
    </location>
</feature>
<feature type="domain" description="Cyclic nucleotide-binding" evidence="5">
    <location>
        <begin position="12"/>
        <end position="132"/>
    </location>
</feature>
<proteinExistence type="predicted"/>
<evidence type="ECO:0000313" key="8">
    <source>
        <dbReference type="Proteomes" id="UP001595843"/>
    </source>
</evidence>
<evidence type="ECO:0000259" key="6">
    <source>
        <dbReference type="PROSITE" id="PS51063"/>
    </source>
</evidence>
<protein>
    <submittedName>
        <fullName evidence="7">Crp/Fnr family transcriptional regulator</fullName>
    </submittedName>
</protein>
<organism evidence="7 8">
    <name type="scientific">Salinithrix halophila</name>
    <dbReference type="NCBI Taxonomy" id="1485204"/>
    <lineage>
        <taxon>Bacteria</taxon>
        <taxon>Bacillati</taxon>
        <taxon>Bacillota</taxon>
        <taxon>Bacilli</taxon>
        <taxon>Bacillales</taxon>
        <taxon>Thermoactinomycetaceae</taxon>
        <taxon>Salinithrix</taxon>
    </lineage>
</organism>
<keyword evidence="4" id="KW-0804">Transcription</keyword>
<keyword evidence="3" id="KW-0010">Activator</keyword>
<dbReference type="PANTHER" id="PTHR24567:SF74">
    <property type="entry name" value="HTH-TYPE TRANSCRIPTIONAL REGULATOR ARCR"/>
    <property type="match status" value="1"/>
</dbReference>
<comment type="caution">
    <text evidence="7">The sequence shown here is derived from an EMBL/GenBank/DDBJ whole genome shotgun (WGS) entry which is preliminary data.</text>
</comment>
<reference evidence="8" key="1">
    <citation type="journal article" date="2019" name="Int. J. Syst. Evol. Microbiol.">
        <title>The Global Catalogue of Microorganisms (GCM) 10K type strain sequencing project: providing services to taxonomists for standard genome sequencing and annotation.</title>
        <authorList>
            <consortium name="The Broad Institute Genomics Platform"/>
            <consortium name="The Broad Institute Genome Sequencing Center for Infectious Disease"/>
            <person name="Wu L."/>
            <person name="Ma J."/>
        </authorList>
    </citation>
    <scope>NUCLEOTIDE SEQUENCE [LARGE SCALE GENOMIC DNA]</scope>
    <source>
        <strain evidence="8">IBRC-M 10813</strain>
    </source>
</reference>
<dbReference type="InterPro" id="IPR018490">
    <property type="entry name" value="cNMP-bd_dom_sf"/>
</dbReference>
<evidence type="ECO:0000256" key="4">
    <source>
        <dbReference type="ARBA" id="ARBA00023163"/>
    </source>
</evidence>
<dbReference type="Gene3D" id="2.60.120.10">
    <property type="entry name" value="Jelly Rolls"/>
    <property type="match status" value="1"/>
</dbReference>
<evidence type="ECO:0000256" key="2">
    <source>
        <dbReference type="ARBA" id="ARBA00023125"/>
    </source>
</evidence>
<dbReference type="InterPro" id="IPR012318">
    <property type="entry name" value="HTH_CRP"/>
</dbReference>
<dbReference type="EMBL" id="JBHSAP010000018">
    <property type="protein sequence ID" value="MFC4078306.1"/>
    <property type="molecule type" value="Genomic_DNA"/>
</dbReference>
<dbReference type="InterPro" id="IPR014710">
    <property type="entry name" value="RmlC-like_jellyroll"/>
</dbReference>
<keyword evidence="2" id="KW-0238">DNA-binding</keyword>
<dbReference type="SMART" id="SM00419">
    <property type="entry name" value="HTH_CRP"/>
    <property type="match status" value="1"/>
</dbReference>
<dbReference type="RefSeq" id="WP_380706118.1">
    <property type="nucleotide sequence ID" value="NZ_JBHSAP010000018.1"/>
</dbReference>
<evidence type="ECO:0000313" key="7">
    <source>
        <dbReference type="EMBL" id="MFC4078306.1"/>
    </source>
</evidence>